<keyword evidence="3" id="KW-0418">Kinase</keyword>
<gene>
    <name evidence="3" type="ORF">ACFSKU_12405</name>
</gene>
<protein>
    <submittedName>
        <fullName evidence="3">Sensor histidine kinase</fullName>
        <ecNumber evidence="3">2.7.13.3</ecNumber>
    </submittedName>
</protein>
<evidence type="ECO:0000313" key="3">
    <source>
        <dbReference type="EMBL" id="MFD2067689.1"/>
    </source>
</evidence>
<dbReference type="Gene3D" id="3.30.565.10">
    <property type="entry name" value="Histidine kinase-like ATPase, C-terminal domain"/>
    <property type="match status" value="1"/>
</dbReference>
<accession>A0ABW4WY80</accession>
<dbReference type="InterPro" id="IPR010559">
    <property type="entry name" value="Sig_transdc_His_kin_internal"/>
</dbReference>
<evidence type="ECO:0000313" key="4">
    <source>
        <dbReference type="Proteomes" id="UP001597369"/>
    </source>
</evidence>
<dbReference type="PANTHER" id="PTHR34220">
    <property type="entry name" value="SENSOR HISTIDINE KINASE YPDA"/>
    <property type="match status" value="1"/>
</dbReference>
<feature type="transmembrane region" description="Helical" evidence="1">
    <location>
        <begin position="12"/>
        <end position="32"/>
    </location>
</feature>
<evidence type="ECO:0000256" key="1">
    <source>
        <dbReference type="SAM" id="Phobius"/>
    </source>
</evidence>
<organism evidence="3 4">
    <name type="scientific">Pontibacter silvestris</name>
    <dbReference type="NCBI Taxonomy" id="2305183"/>
    <lineage>
        <taxon>Bacteria</taxon>
        <taxon>Pseudomonadati</taxon>
        <taxon>Bacteroidota</taxon>
        <taxon>Cytophagia</taxon>
        <taxon>Cytophagales</taxon>
        <taxon>Hymenobacteraceae</taxon>
        <taxon>Pontibacter</taxon>
    </lineage>
</organism>
<reference evidence="4" key="1">
    <citation type="journal article" date="2019" name="Int. J. Syst. Evol. Microbiol.">
        <title>The Global Catalogue of Microorganisms (GCM) 10K type strain sequencing project: providing services to taxonomists for standard genome sequencing and annotation.</title>
        <authorList>
            <consortium name="The Broad Institute Genomics Platform"/>
            <consortium name="The Broad Institute Genome Sequencing Center for Infectious Disease"/>
            <person name="Wu L."/>
            <person name="Ma J."/>
        </authorList>
    </citation>
    <scope>NUCLEOTIDE SEQUENCE [LARGE SCALE GENOMIC DNA]</scope>
    <source>
        <strain evidence="4">JCM 16545</strain>
    </source>
</reference>
<evidence type="ECO:0000259" key="2">
    <source>
        <dbReference type="Pfam" id="PF06580"/>
    </source>
</evidence>
<feature type="transmembrane region" description="Helical" evidence="1">
    <location>
        <begin position="71"/>
        <end position="92"/>
    </location>
</feature>
<dbReference type="Proteomes" id="UP001597369">
    <property type="component" value="Unassembled WGS sequence"/>
</dbReference>
<dbReference type="Pfam" id="PF06580">
    <property type="entry name" value="His_kinase"/>
    <property type="match status" value="1"/>
</dbReference>
<dbReference type="EC" id="2.7.13.3" evidence="3"/>
<dbReference type="PANTHER" id="PTHR34220:SF7">
    <property type="entry name" value="SENSOR HISTIDINE KINASE YPDA"/>
    <property type="match status" value="1"/>
</dbReference>
<sequence>MALLKFIKKYSIVLSHLGVWLGFLTLWALTVFENPDSEDILTTFITFLPAAYAFYGSNFIFFHFLPRRKTVPFVVAEALFFISCFIFFSLTIHLLRPLAYGTEIILPNTMAAWLRFLANETLWMYLILSTLSLGYYHLRQSGKRAQELKVTQQQKLEAEKGKLEAEYAFLRAQINPHFLHNTLNFFYAKSLGHSAELSEGILTLCEIMRYSLESEEDENGTVLLSKEVEHLHNVIKINQLRFSNRLQIDFHICGVLNGIRIIPLVLITLVENAFKHGELCNAEHPLRFVLEVNEQQQVSFTVQNKKRKGPKEISQGIGLDNTRRRLEAAYPGWHELIIDEIEECYSVSLTIQFHKSEINYTAPTVRVRSTSHTPISFKNDH</sequence>
<dbReference type="RefSeq" id="WP_377469952.1">
    <property type="nucleotide sequence ID" value="NZ_JBHUHV010000037.1"/>
</dbReference>
<keyword evidence="1" id="KW-0472">Membrane</keyword>
<keyword evidence="1" id="KW-0812">Transmembrane</keyword>
<feature type="transmembrane region" description="Helical" evidence="1">
    <location>
        <begin position="44"/>
        <end position="64"/>
    </location>
</feature>
<keyword evidence="3" id="KW-0808">Transferase</keyword>
<dbReference type="EMBL" id="JBHUHV010000037">
    <property type="protein sequence ID" value="MFD2067689.1"/>
    <property type="molecule type" value="Genomic_DNA"/>
</dbReference>
<dbReference type="InterPro" id="IPR050640">
    <property type="entry name" value="Bact_2-comp_sensor_kinase"/>
</dbReference>
<proteinExistence type="predicted"/>
<comment type="caution">
    <text evidence="3">The sequence shown here is derived from an EMBL/GenBank/DDBJ whole genome shotgun (WGS) entry which is preliminary data.</text>
</comment>
<keyword evidence="4" id="KW-1185">Reference proteome</keyword>
<dbReference type="InterPro" id="IPR036890">
    <property type="entry name" value="HATPase_C_sf"/>
</dbReference>
<dbReference type="GO" id="GO:0004673">
    <property type="term" value="F:protein histidine kinase activity"/>
    <property type="evidence" value="ECO:0007669"/>
    <property type="project" value="UniProtKB-EC"/>
</dbReference>
<keyword evidence="1" id="KW-1133">Transmembrane helix</keyword>
<feature type="transmembrane region" description="Helical" evidence="1">
    <location>
        <begin position="112"/>
        <end position="136"/>
    </location>
</feature>
<feature type="domain" description="Signal transduction histidine kinase internal region" evidence="2">
    <location>
        <begin position="165"/>
        <end position="246"/>
    </location>
</feature>
<name>A0ABW4WY80_9BACT</name>